<dbReference type="OMA" id="VIHNVYS"/>
<dbReference type="InterPro" id="IPR003601">
    <property type="entry name" value="Topo_IA_2"/>
</dbReference>
<dbReference type="PANTHER" id="PTHR11390:SF21">
    <property type="entry name" value="DNA TOPOISOMERASE 3-ALPHA"/>
    <property type="match status" value="1"/>
</dbReference>
<evidence type="ECO:0000313" key="9">
    <source>
        <dbReference type="EMBL" id="CDR44617.1"/>
    </source>
</evidence>
<dbReference type="GO" id="GO:0031422">
    <property type="term" value="C:RecQ family helicase-topoisomerase III complex"/>
    <property type="evidence" value="ECO:0007669"/>
    <property type="project" value="TreeGrafter"/>
</dbReference>
<evidence type="ECO:0000256" key="3">
    <source>
        <dbReference type="ARBA" id="ARBA00023029"/>
    </source>
</evidence>
<evidence type="ECO:0000256" key="2">
    <source>
        <dbReference type="ARBA" id="ARBA00009446"/>
    </source>
</evidence>
<name>A0A061B4A7_CYBFA</name>
<comment type="function">
    <text evidence="6">Introduces a single-strand break via transesterification at a target site in duplex DNA. Releases the supercoiling and torsional tension of DNA introduced during the DNA replication and transcription by transiently cleaving and rejoining one strand of the DNA duplex. The scissile phosphodiester is attacked by the catalytic tyrosine of the enzyme, resulting in the formation of a DNA-(5'-phosphotyrosyl)-enzyme intermediate and the expulsion of a 3'-OH DNA strand.</text>
</comment>
<protein>
    <recommendedName>
        <fullName evidence="6">DNA topoisomerase</fullName>
        <ecNumber evidence="6">5.6.2.1</ecNumber>
    </recommendedName>
</protein>
<dbReference type="InterPro" id="IPR013826">
    <property type="entry name" value="Topo_IA_cen_sub3"/>
</dbReference>
<dbReference type="PRINTS" id="PR00417">
    <property type="entry name" value="PRTPISMRASEI"/>
</dbReference>
<dbReference type="InterPro" id="IPR013497">
    <property type="entry name" value="Topo_IA_cen"/>
</dbReference>
<dbReference type="SMART" id="SM00493">
    <property type="entry name" value="TOPRIM"/>
    <property type="match status" value="1"/>
</dbReference>
<comment type="catalytic activity">
    <reaction evidence="1 6">
        <text>ATP-independent breakage of single-stranded DNA, followed by passage and rejoining.</text>
        <dbReference type="EC" id="5.6.2.1"/>
    </reaction>
</comment>
<accession>A0A061B4A7</accession>
<organism evidence="9">
    <name type="scientific">Cyberlindnera fabianii</name>
    <name type="common">Yeast</name>
    <name type="synonym">Hansenula fabianii</name>
    <dbReference type="NCBI Taxonomy" id="36022"/>
    <lineage>
        <taxon>Eukaryota</taxon>
        <taxon>Fungi</taxon>
        <taxon>Dikarya</taxon>
        <taxon>Ascomycota</taxon>
        <taxon>Saccharomycotina</taxon>
        <taxon>Saccharomycetes</taxon>
        <taxon>Phaffomycetales</taxon>
        <taxon>Phaffomycetaceae</taxon>
        <taxon>Cyberlindnera</taxon>
    </lineage>
</organism>
<keyword evidence="5 6" id="KW-0413">Isomerase</keyword>
<dbReference type="Pfam" id="PF01751">
    <property type="entry name" value="Toprim"/>
    <property type="match status" value="1"/>
</dbReference>
<reference evidence="10" key="3">
    <citation type="submission" date="2017-01" db="EMBL/GenBank/DDBJ databases">
        <authorList>
            <person name="Mah S.A."/>
            <person name="Swanson W.J."/>
            <person name="Moy G.W."/>
            <person name="Vacquier V.D."/>
        </authorList>
    </citation>
    <scope>NUCLEOTIDE SEQUENCE [LARGE SCALE GENOMIC DNA]</scope>
    <source>
        <strain evidence="10">65</strain>
    </source>
</reference>
<keyword evidence="3 6" id="KW-0799">Topoisomerase</keyword>
<dbReference type="InterPro" id="IPR013825">
    <property type="entry name" value="Topo_IA_cen_sub2"/>
</dbReference>
<dbReference type="Gene3D" id="2.70.20.10">
    <property type="entry name" value="Topoisomerase I, domain 3"/>
    <property type="match status" value="1"/>
</dbReference>
<dbReference type="AlphaFoldDB" id="A0A061B4A7"/>
<reference evidence="9" key="1">
    <citation type="journal article" date="2014" name="Genome Announc.">
        <title>Genome sequence of the yeast Cyberlindnera fabianii (Hansenula fabianii).</title>
        <authorList>
            <person name="Freel K.C."/>
            <person name="Sarilar V."/>
            <person name="Neuveglise C."/>
            <person name="Devillers H."/>
            <person name="Friedrich A."/>
            <person name="Schacherer J."/>
        </authorList>
    </citation>
    <scope>NUCLEOTIDE SEQUENCE</scope>
    <source>
        <strain evidence="9">YJS4271</strain>
    </source>
</reference>
<dbReference type="EC" id="5.6.2.1" evidence="6"/>
<evidence type="ECO:0000259" key="8">
    <source>
        <dbReference type="PROSITE" id="PS52039"/>
    </source>
</evidence>
<sequence length="627" mass="71562">MKVLCVAEKNSISKAVSSILGGGRVQTRDSGYKYVKNYEFTYDFPNHGRCNVVMTAVAGHITNHDFPPEFGWGKTNPGRLFDAPIVEFHGDDQKKIVKNISNLSRSCDQLMIWTDCDREGEHIGYEILRAAQKGNNRMNLENTWRAQFSHLEASHVIRAARNPIRLDKRAIDAVQTRMEIDLRTGASFTRLLTNSLKPHLAGDGVRGGKDDKTVVSYGSCQFPTLGFVVDRYKRYKNFKPEKFWLLKLQAEKDNQKVVFNWKRGHLFDRLTVLAIYERCLSTDNDKAKVTSIKAQPTTKWRPLPLTTVQFQKACSMYFKMSAKESLDIAEKLYQKGFLSYPRTETDIYPKTLDLKGLIQKHTGDNKWGEYAQSLMDGKFTVPRAGRHNDEAHPPIHPVSWVNLNTLTAKEKTVYEYVVRHFLATCSADAKGQTTNVELKWGTETFTASGLMVLERNFLDIFTYQKWESSVQLPRFEMNEELKLTSAEMKDGQTTAPNLLTETELIALMDANGIGTDATIAEHIEKIVTREYVIKQRKQNKNVLVPTTLGMGLVEGFEKLNLNNSLTKPFLRKMMEEELKKICEGIKTKNEVSHEMVMLYRDSFALTVQNQRSIVDTYLEFKRAAEAA</sequence>
<dbReference type="SMART" id="SM00437">
    <property type="entry name" value="TOP1Ac"/>
    <property type="match status" value="1"/>
</dbReference>
<dbReference type="EMBL" id="LK052900">
    <property type="protein sequence ID" value="CDR44617.1"/>
    <property type="molecule type" value="Genomic_DNA"/>
</dbReference>
<reference evidence="11" key="2">
    <citation type="journal article" date="2017" name="Genome Announc.">
        <title>Genome sequences of Cyberlindnera fabianii 65, Pichia kudriavzevii 129, and Saccharomyces cerevisiae 131 isolated from fermented masau fruits in Zimbabwe.</title>
        <authorList>
            <person name="van Rijswijck I.M.H."/>
            <person name="Derks M.F.L."/>
            <person name="Abee T."/>
            <person name="de Ridder D."/>
            <person name="Smid E.J."/>
        </authorList>
    </citation>
    <scope>NUCLEOTIDE SEQUENCE [LARGE SCALE GENOMIC DNA]</scope>
    <source>
        <strain evidence="11">65</strain>
    </source>
</reference>
<dbReference type="InterPro" id="IPR023405">
    <property type="entry name" value="Topo_IA_core_domain"/>
</dbReference>
<dbReference type="GO" id="GO:0006281">
    <property type="term" value="P:DNA repair"/>
    <property type="evidence" value="ECO:0007669"/>
    <property type="project" value="TreeGrafter"/>
</dbReference>
<evidence type="ECO:0000313" key="10">
    <source>
        <dbReference type="EMBL" id="ONH66601.1"/>
    </source>
</evidence>
<dbReference type="Proteomes" id="UP000189513">
    <property type="component" value="Unassembled WGS sequence"/>
</dbReference>
<evidence type="ECO:0000313" key="11">
    <source>
        <dbReference type="Proteomes" id="UP000189513"/>
    </source>
</evidence>
<dbReference type="GO" id="GO:0003677">
    <property type="term" value="F:DNA binding"/>
    <property type="evidence" value="ECO:0007669"/>
    <property type="project" value="UniProtKB-KW"/>
</dbReference>
<dbReference type="InterPro" id="IPR006171">
    <property type="entry name" value="TOPRIM_dom"/>
</dbReference>
<dbReference type="GO" id="GO:0003917">
    <property type="term" value="F:DNA topoisomerase type I (single strand cut, ATP-independent) activity"/>
    <property type="evidence" value="ECO:0007669"/>
    <property type="project" value="UniProtKB-EC"/>
</dbReference>
<evidence type="ECO:0000256" key="4">
    <source>
        <dbReference type="ARBA" id="ARBA00023125"/>
    </source>
</evidence>
<dbReference type="PROSITE" id="PS52039">
    <property type="entry name" value="TOPO_IA_2"/>
    <property type="match status" value="1"/>
</dbReference>
<dbReference type="InterPro" id="IPR023406">
    <property type="entry name" value="Topo_IA_AS"/>
</dbReference>
<dbReference type="SUPFAM" id="SSF56712">
    <property type="entry name" value="Prokaryotic type I DNA topoisomerase"/>
    <property type="match status" value="1"/>
</dbReference>
<feature type="domain" description="Topo IA-type catalytic" evidence="8">
    <location>
        <begin position="167"/>
        <end position="603"/>
    </location>
</feature>
<dbReference type="GO" id="GO:0006265">
    <property type="term" value="P:DNA topological change"/>
    <property type="evidence" value="ECO:0007669"/>
    <property type="project" value="InterPro"/>
</dbReference>
<dbReference type="FunFam" id="1.10.290.10:FF:000001">
    <property type="entry name" value="DNA topoisomerase"/>
    <property type="match status" value="1"/>
</dbReference>
<dbReference type="Gene3D" id="1.10.290.10">
    <property type="entry name" value="Topoisomerase I, domain 4"/>
    <property type="match status" value="1"/>
</dbReference>
<evidence type="ECO:0000259" key="7">
    <source>
        <dbReference type="PROSITE" id="PS50880"/>
    </source>
</evidence>
<dbReference type="CDD" id="cd03362">
    <property type="entry name" value="TOPRIM_TopoIA_TopoIII"/>
    <property type="match status" value="1"/>
</dbReference>
<dbReference type="VEuPathDB" id="FungiDB:BON22_3339"/>
<keyword evidence="11" id="KW-1185">Reference proteome</keyword>
<dbReference type="SMART" id="SM00436">
    <property type="entry name" value="TOP1Bc"/>
    <property type="match status" value="1"/>
</dbReference>
<evidence type="ECO:0000256" key="5">
    <source>
        <dbReference type="ARBA" id="ARBA00023235"/>
    </source>
</evidence>
<dbReference type="PROSITE" id="PS50880">
    <property type="entry name" value="TOPRIM"/>
    <property type="match status" value="1"/>
</dbReference>
<proteinExistence type="inferred from homology"/>
<dbReference type="InterPro" id="IPR000380">
    <property type="entry name" value="Topo_IA"/>
</dbReference>
<dbReference type="InterPro" id="IPR013824">
    <property type="entry name" value="Topo_IA_cen_sub1"/>
</dbReference>
<comment type="similarity">
    <text evidence="2 6">Belongs to the type IA topoisomerase family.</text>
</comment>
<dbReference type="GO" id="GO:0035825">
    <property type="term" value="P:homologous recombination"/>
    <property type="evidence" value="ECO:0007669"/>
    <property type="project" value="UniProtKB-ARBA"/>
</dbReference>
<dbReference type="InterPro" id="IPR003602">
    <property type="entry name" value="Topo_IA_DNA-bd_dom"/>
</dbReference>
<dbReference type="PROSITE" id="PS00396">
    <property type="entry name" value="TOPO_IA_1"/>
    <property type="match status" value="1"/>
</dbReference>
<dbReference type="Gene3D" id="1.10.460.10">
    <property type="entry name" value="Topoisomerase I, domain 2"/>
    <property type="match status" value="1"/>
</dbReference>
<dbReference type="PANTHER" id="PTHR11390">
    <property type="entry name" value="PROKARYOTIC DNA TOPOISOMERASE"/>
    <property type="match status" value="1"/>
</dbReference>
<dbReference type="FunFam" id="3.40.50.140:FF:000003">
    <property type="entry name" value="DNA topoisomerase"/>
    <property type="match status" value="1"/>
</dbReference>
<dbReference type="GO" id="GO:0005634">
    <property type="term" value="C:nucleus"/>
    <property type="evidence" value="ECO:0007669"/>
    <property type="project" value="TreeGrafter"/>
</dbReference>
<dbReference type="EMBL" id="MPUK01000006">
    <property type="protein sequence ID" value="ONH66601.1"/>
    <property type="molecule type" value="Genomic_DNA"/>
</dbReference>
<dbReference type="CDD" id="cd00186">
    <property type="entry name" value="TOP1Ac"/>
    <property type="match status" value="1"/>
</dbReference>
<dbReference type="OrthoDB" id="430051at2759"/>
<gene>
    <name evidence="10" type="ORF">BON22_3339</name>
    <name evidence="9" type="ORF">CYFA0S_15e00628g</name>
</gene>
<dbReference type="STRING" id="36022.A0A061B4A7"/>
<dbReference type="Pfam" id="PF01131">
    <property type="entry name" value="Topoisom_bac"/>
    <property type="match status" value="1"/>
</dbReference>
<evidence type="ECO:0000256" key="1">
    <source>
        <dbReference type="ARBA" id="ARBA00000213"/>
    </source>
</evidence>
<feature type="domain" description="Toprim" evidence="7">
    <location>
        <begin position="2"/>
        <end position="153"/>
    </location>
</feature>
<dbReference type="InterPro" id="IPR034144">
    <property type="entry name" value="TOPRIM_TopoIII"/>
</dbReference>
<evidence type="ECO:0000256" key="6">
    <source>
        <dbReference type="RuleBase" id="RU362092"/>
    </source>
</evidence>
<dbReference type="Gene3D" id="3.40.50.140">
    <property type="match status" value="1"/>
</dbReference>
<keyword evidence="4 6" id="KW-0238">DNA-binding</keyword>